<keyword evidence="3 5" id="KW-0732">Signal</keyword>
<accession>A0ABR7QY48</accession>
<proteinExistence type="inferred from homology"/>
<evidence type="ECO:0000256" key="2">
    <source>
        <dbReference type="ARBA" id="ARBA00010333"/>
    </source>
</evidence>
<gene>
    <name evidence="7" type="ORF">FcAc13_06945</name>
</gene>
<dbReference type="RefSeq" id="WP_187755478.1">
    <property type="nucleotide sequence ID" value="NZ_JABURY010000015.1"/>
</dbReference>
<evidence type="ECO:0000256" key="1">
    <source>
        <dbReference type="ARBA" id="ARBA00004196"/>
    </source>
</evidence>
<evidence type="ECO:0000313" key="7">
    <source>
        <dbReference type="EMBL" id="MBC9131045.1"/>
    </source>
</evidence>
<feature type="chain" id="PRO_5046344109" evidence="5">
    <location>
        <begin position="20"/>
        <end position="244"/>
    </location>
</feature>
<dbReference type="SMART" id="SM00062">
    <property type="entry name" value="PBPb"/>
    <property type="match status" value="1"/>
</dbReference>
<evidence type="ECO:0000256" key="5">
    <source>
        <dbReference type="SAM" id="SignalP"/>
    </source>
</evidence>
<comment type="subcellular location">
    <subcellularLocation>
        <location evidence="1">Cell envelope</location>
    </subcellularLocation>
</comment>
<dbReference type="Gene3D" id="3.40.190.10">
    <property type="entry name" value="Periplasmic binding protein-like II"/>
    <property type="match status" value="2"/>
</dbReference>
<comment type="caution">
    <text evidence="7">The sequence shown here is derived from an EMBL/GenBank/DDBJ whole genome shotgun (WGS) entry which is preliminary data.</text>
</comment>
<dbReference type="Pfam" id="PF00497">
    <property type="entry name" value="SBP_bac_3"/>
    <property type="match status" value="1"/>
</dbReference>
<sequence length="244" mass="27361">MKKIFLIAALTGAVFTASAKDINFGLEATYAPYEFYDDNNILVGFDIDIANKICQELNYTCKFTNQSFDSLIPSLKTRRIDASISALDMTPERREQVDFSQSYYTNMAQFIGLSGHLESLNSISELNQKRVGVQNGTTLQKYLVDKFPKINIVSYDSYQYAVLDLKANRIDAILIDSAAASEWFKKEPSLVGIGEKITDPEYIGSGLGIAVRKGNSVLLDQFNQVLTKMKADGSYDQIYAKWFN</sequence>
<comment type="similarity">
    <text evidence="2 4">Belongs to the bacterial solute-binding protein 3 family.</text>
</comment>
<feature type="domain" description="Solute-binding protein family 3/N-terminal" evidence="6">
    <location>
        <begin position="21"/>
        <end position="244"/>
    </location>
</feature>
<organism evidence="7 8">
    <name type="scientific">Frischella japonica</name>
    <dbReference type="NCBI Taxonomy" id="2741544"/>
    <lineage>
        <taxon>Bacteria</taxon>
        <taxon>Pseudomonadati</taxon>
        <taxon>Pseudomonadota</taxon>
        <taxon>Gammaproteobacteria</taxon>
        <taxon>Orbales</taxon>
        <taxon>Orbaceae</taxon>
        <taxon>Frischella</taxon>
    </lineage>
</organism>
<dbReference type="InterPro" id="IPR018313">
    <property type="entry name" value="SBP_3_CS"/>
</dbReference>
<evidence type="ECO:0000313" key="8">
    <source>
        <dbReference type="Proteomes" id="UP000651208"/>
    </source>
</evidence>
<dbReference type="SUPFAM" id="SSF53850">
    <property type="entry name" value="Periplasmic binding protein-like II"/>
    <property type="match status" value="1"/>
</dbReference>
<feature type="signal peptide" evidence="5">
    <location>
        <begin position="1"/>
        <end position="19"/>
    </location>
</feature>
<dbReference type="Proteomes" id="UP000651208">
    <property type="component" value="Unassembled WGS sequence"/>
</dbReference>
<evidence type="ECO:0000256" key="4">
    <source>
        <dbReference type="RuleBase" id="RU003744"/>
    </source>
</evidence>
<dbReference type="PROSITE" id="PS01039">
    <property type="entry name" value="SBP_BACTERIAL_3"/>
    <property type="match status" value="1"/>
</dbReference>
<evidence type="ECO:0000259" key="6">
    <source>
        <dbReference type="SMART" id="SM00062"/>
    </source>
</evidence>
<protein>
    <submittedName>
        <fullName evidence="7">Transporter substrate-binding domain-containing protein</fullName>
    </submittedName>
</protein>
<reference evidence="7 8" key="1">
    <citation type="submission" date="2020-06" db="EMBL/GenBank/DDBJ databases">
        <title>Frischella cerana isolated from Apis cerana gut homogenate.</title>
        <authorList>
            <person name="Wolter L.A."/>
            <person name="Suenami S."/>
            <person name="Miyazaki R."/>
        </authorList>
    </citation>
    <scope>NUCLEOTIDE SEQUENCE [LARGE SCALE GENOMIC DNA]</scope>
    <source>
        <strain evidence="7 8">Ac13</strain>
    </source>
</reference>
<dbReference type="EMBL" id="JABURY010000015">
    <property type="protein sequence ID" value="MBC9131045.1"/>
    <property type="molecule type" value="Genomic_DNA"/>
</dbReference>
<evidence type="ECO:0000256" key="3">
    <source>
        <dbReference type="ARBA" id="ARBA00022729"/>
    </source>
</evidence>
<dbReference type="PANTHER" id="PTHR35936:SF20">
    <property type="entry name" value="ABC TRANSPORTER ARGININE-BINDING PROTEIN 2-RELATED"/>
    <property type="match status" value="1"/>
</dbReference>
<name>A0ABR7QY48_9GAMM</name>
<dbReference type="InterPro" id="IPR001638">
    <property type="entry name" value="Solute-binding_3/MltF_N"/>
</dbReference>
<dbReference type="PANTHER" id="PTHR35936">
    <property type="entry name" value="MEMBRANE-BOUND LYTIC MUREIN TRANSGLYCOSYLASE F"/>
    <property type="match status" value="1"/>
</dbReference>
<keyword evidence="8" id="KW-1185">Reference proteome</keyword>